<dbReference type="Gene3D" id="2.60.40.2030">
    <property type="match status" value="2"/>
</dbReference>
<keyword evidence="1" id="KW-0732">Signal</keyword>
<evidence type="ECO:0000256" key="1">
    <source>
        <dbReference type="ARBA" id="ARBA00022729"/>
    </source>
</evidence>
<protein>
    <recommendedName>
        <fullName evidence="7">PKD domain-containing protein</fullName>
    </recommendedName>
</protein>
<feature type="domain" description="Ig-like" evidence="4">
    <location>
        <begin position="662"/>
        <end position="742"/>
    </location>
</feature>
<feature type="region of interest" description="Disordered" evidence="2">
    <location>
        <begin position="848"/>
        <end position="882"/>
    </location>
</feature>
<evidence type="ECO:0000259" key="3">
    <source>
        <dbReference type="PROSITE" id="PS50093"/>
    </source>
</evidence>
<dbReference type="SMART" id="SM00089">
    <property type="entry name" value="PKD"/>
    <property type="match status" value="2"/>
</dbReference>
<feature type="region of interest" description="Disordered" evidence="2">
    <location>
        <begin position="714"/>
        <end position="737"/>
    </location>
</feature>
<dbReference type="AlphaFoldDB" id="A0A7D5M0Z3"/>
<evidence type="ECO:0000313" key="6">
    <source>
        <dbReference type="Proteomes" id="UP000509441"/>
    </source>
</evidence>
<feature type="domain" description="PKD" evidence="3">
    <location>
        <begin position="662"/>
        <end position="748"/>
    </location>
</feature>
<feature type="compositionally biased region" description="Basic and acidic residues" evidence="2">
    <location>
        <begin position="855"/>
        <end position="882"/>
    </location>
</feature>
<dbReference type="Pfam" id="PF02412">
    <property type="entry name" value="TSP_3"/>
    <property type="match status" value="1"/>
</dbReference>
<dbReference type="InterPro" id="IPR022409">
    <property type="entry name" value="PKD/Chitinase_dom"/>
</dbReference>
<dbReference type="InterPro" id="IPR007110">
    <property type="entry name" value="Ig-like_dom"/>
</dbReference>
<dbReference type="InterPro" id="IPR038081">
    <property type="entry name" value="CalX-like_sf"/>
</dbReference>
<feature type="compositionally biased region" description="Polar residues" evidence="2">
    <location>
        <begin position="714"/>
        <end position="727"/>
    </location>
</feature>
<gene>
    <name evidence="5" type="ORF">C5F49_00295</name>
</gene>
<dbReference type="Pfam" id="PF18911">
    <property type="entry name" value="PKD_4"/>
    <property type="match status" value="2"/>
</dbReference>
<dbReference type="InterPro" id="IPR028974">
    <property type="entry name" value="TSP_type-3_rpt"/>
</dbReference>
<dbReference type="SUPFAM" id="SSF141072">
    <property type="entry name" value="CalX-like"/>
    <property type="match status" value="2"/>
</dbReference>
<dbReference type="SUPFAM" id="SSF103647">
    <property type="entry name" value="TSP type-3 repeat"/>
    <property type="match status" value="1"/>
</dbReference>
<dbReference type="Gene3D" id="2.60.40.10">
    <property type="entry name" value="Immunoglobulins"/>
    <property type="match status" value="2"/>
</dbReference>
<dbReference type="InterPro" id="IPR013783">
    <property type="entry name" value="Ig-like_fold"/>
</dbReference>
<evidence type="ECO:0000259" key="4">
    <source>
        <dbReference type="PROSITE" id="PS50835"/>
    </source>
</evidence>
<dbReference type="InterPro" id="IPR035986">
    <property type="entry name" value="PKD_dom_sf"/>
</dbReference>
<dbReference type="Proteomes" id="UP000509441">
    <property type="component" value="Chromosome"/>
</dbReference>
<dbReference type="PANTHER" id="PTHR36842:SF1">
    <property type="entry name" value="PROTEIN TOLB"/>
    <property type="match status" value="1"/>
</dbReference>
<sequence length="909" mass="96094">MLNNVQLNRFIVLSSIFLLLIIPGILENNAFAFTTTDTLYACDKPSVSGKEIHELDKIDGTIISSVPMIISGVSGNVKGCTAISQDPTTGIYYAIIQSGGESSDRFLATIDPETGFGAKIDSMDDAFTTLAFSSDGSLFAATGAGATVNDVLFSVDKTNALVTPSCSLPDSGTSFNYLVYNWTEDVLYRLAGVGIGGPSDIRLDRINDITTCDVTTTTISGSLTGELYQASFNTNDQLYYVLARDDVGQSGYHSLTTTGLATLINASPFLTEAKGLTFELSLTLVDSDGDGVPDVDDVCPGFDDNLDSDGDGVPDDCDFTPIAIVTANPTSGIAPLLVTHICTSVTGNTPLTYSWDFDGDGLEDSMDQNSLYFYDNPGDYTPTCTVSDSDNNSDSSSILVTVEPILVAISLAGTPFDEDGGTATVTATLNENAPSNIDIILAFGGDAVLDDDYTISSNTISITTGSISGSIVITGIDDTVVEGDESVLVDITSVIGGEEDGVQQVTGIIADDDLPKVSLSIVGTPFDEDGGTATVTATLDQLPFSDVVIDLAFGGDAILDNDYEVSSNIIVIQNPDTTGTIQLTGLDDNILETNESVVIDITGVTGGEENGVQQVIAEILDDEIDTDGDGVGDNTDNCPTIPNPGQEDIDGDGVGDACDNSPIAVVTAIPTSGDTPLDVSFTCNSATGNEPLTYSWDFDGDGLEDSAIQNPTHTFENAGNFTPTCTVSDSDNDESSSSVEITAENPSLQDQKLEQITILQSLIDDASKKTQKELKKALKEIENSLDDKLWKDEISLESKHGHKVFDKEKKAVKSLMKIEKDDDSTDVTGVINVLVAVDRQLASNAFDEANTSENQADKKSSKELVKSEAELAKGDEKAADGKYDKAIDHYKKAWKHAQKAIKNSPSDDD</sequence>
<dbReference type="InterPro" id="IPR003367">
    <property type="entry name" value="Thrombospondin_3-like_rpt"/>
</dbReference>
<evidence type="ECO:0000313" key="5">
    <source>
        <dbReference type="EMBL" id="QLH03932.1"/>
    </source>
</evidence>
<dbReference type="KEGG" id="nox:C5F49_00295"/>
<dbReference type="CDD" id="cd00146">
    <property type="entry name" value="PKD"/>
    <property type="match status" value="2"/>
</dbReference>
<dbReference type="PROSITE" id="PS50835">
    <property type="entry name" value="IG_LIKE"/>
    <property type="match status" value="1"/>
</dbReference>
<keyword evidence="6" id="KW-1185">Reference proteome</keyword>
<evidence type="ECO:0000256" key="2">
    <source>
        <dbReference type="SAM" id="MobiDB-lite"/>
    </source>
</evidence>
<dbReference type="InterPro" id="IPR000601">
    <property type="entry name" value="PKD_dom"/>
</dbReference>
<reference evidence="5 6" key="1">
    <citation type="submission" date="2018-02" db="EMBL/GenBank/DDBJ databases">
        <title>Complete genome of Nitrosopumilus oxyclinae HCE1.</title>
        <authorList>
            <person name="Qin W."/>
            <person name="Zheng Y."/>
            <person name="Stahl D.A."/>
        </authorList>
    </citation>
    <scope>NUCLEOTIDE SEQUENCE [LARGE SCALE GENOMIC DNA]</scope>
    <source>
        <strain evidence="5 6">HCE1</strain>
    </source>
</reference>
<organism evidence="5 6">
    <name type="scientific">Nitrosopumilus oxyclinae</name>
    <dbReference type="NCBI Taxonomy" id="1959104"/>
    <lineage>
        <taxon>Archaea</taxon>
        <taxon>Nitrososphaerota</taxon>
        <taxon>Nitrososphaeria</taxon>
        <taxon>Nitrosopumilales</taxon>
        <taxon>Nitrosopumilaceae</taxon>
        <taxon>Nitrosopumilus</taxon>
    </lineage>
</organism>
<dbReference type="PANTHER" id="PTHR36842">
    <property type="entry name" value="PROTEIN TOLB HOMOLOG"/>
    <property type="match status" value="1"/>
</dbReference>
<name>A0A7D5M0Z3_9ARCH</name>
<accession>A0A7D5M0Z3</accession>
<dbReference type="EMBL" id="CP026994">
    <property type="protein sequence ID" value="QLH03932.1"/>
    <property type="molecule type" value="Genomic_DNA"/>
</dbReference>
<proteinExistence type="predicted"/>
<dbReference type="SUPFAM" id="SSF49299">
    <property type="entry name" value="PKD domain"/>
    <property type="match status" value="2"/>
</dbReference>
<dbReference type="GO" id="GO:0005509">
    <property type="term" value="F:calcium ion binding"/>
    <property type="evidence" value="ECO:0007669"/>
    <property type="project" value="InterPro"/>
</dbReference>
<feature type="domain" description="PKD" evidence="3">
    <location>
        <begin position="321"/>
        <end position="403"/>
    </location>
</feature>
<dbReference type="PROSITE" id="PS50093">
    <property type="entry name" value="PKD"/>
    <property type="match status" value="2"/>
</dbReference>
<evidence type="ECO:0008006" key="7">
    <source>
        <dbReference type="Google" id="ProtNLM"/>
    </source>
</evidence>
<dbReference type="GO" id="GO:0007155">
    <property type="term" value="P:cell adhesion"/>
    <property type="evidence" value="ECO:0007669"/>
    <property type="project" value="InterPro"/>
</dbReference>